<dbReference type="Proteomes" id="UP000503462">
    <property type="component" value="Chromosome 5"/>
</dbReference>
<evidence type="ECO:0000256" key="4">
    <source>
        <dbReference type="ARBA" id="ARBA00023136"/>
    </source>
</evidence>
<dbReference type="InterPro" id="IPR052337">
    <property type="entry name" value="SAT4-like"/>
</dbReference>
<feature type="compositionally biased region" description="Basic and acidic residues" evidence="6">
    <location>
        <begin position="347"/>
        <end position="361"/>
    </location>
</feature>
<dbReference type="PANTHER" id="PTHR33048:SF55">
    <property type="entry name" value="INTEGRAL MEMBRANE PROTEIN"/>
    <property type="match status" value="1"/>
</dbReference>
<dbReference type="PANTHER" id="PTHR33048">
    <property type="entry name" value="PTH11-LIKE INTEGRAL MEMBRANE PROTEIN (AFU_ORTHOLOGUE AFUA_5G11245)"/>
    <property type="match status" value="1"/>
</dbReference>
<dbReference type="EMBL" id="CP051143">
    <property type="protein sequence ID" value="QIX02109.1"/>
    <property type="molecule type" value="Genomic_DNA"/>
</dbReference>
<keyword evidence="2 7" id="KW-0812">Transmembrane</keyword>
<evidence type="ECO:0000259" key="8">
    <source>
        <dbReference type="Pfam" id="PF20684"/>
    </source>
</evidence>
<keyword evidence="3 7" id="KW-1133">Transmembrane helix</keyword>
<comment type="subcellular location">
    <subcellularLocation>
        <location evidence="1">Membrane</location>
        <topology evidence="1">Multi-pass membrane protein</topology>
    </subcellularLocation>
</comment>
<feature type="transmembrane region" description="Helical" evidence="7">
    <location>
        <begin position="176"/>
        <end position="194"/>
    </location>
</feature>
<feature type="transmembrane region" description="Helical" evidence="7">
    <location>
        <begin position="52"/>
        <end position="73"/>
    </location>
</feature>
<dbReference type="GO" id="GO:0016020">
    <property type="term" value="C:membrane"/>
    <property type="evidence" value="ECO:0007669"/>
    <property type="project" value="UniProtKB-SubCell"/>
</dbReference>
<evidence type="ECO:0000256" key="3">
    <source>
        <dbReference type="ARBA" id="ARBA00022989"/>
    </source>
</evidence>
<name>A0A6H0Y5K3_9PEZI</name>
<evidence type="ECO:0000256" key="5">
    <source>
        <dbReference type="ARBA" id="ARBA00038359"/>
    </source>
</evidence>
<evidence type="ECO:0000256" key="6">
    <source>
        <dbReference type="SAM" id="MobiDB-lite"/>
    </source>
</evidence>
<dbReference type="OrthoDB" id="5278984at2759"/>
<evidence type="ECO:0000256" key="7">
    <source>
        <dbReference type="SAM" id="Phobius"/>
    </source>
</evidence>
<evidence type="ECO:0000313" key="9">
    <source>
        <dbReference type="EMBL" id="QIX02109.1"/>
    </source>
</evidence>
<organism evidence="9 10">
    <name type="scientific">Peltaster fructicola</name>
    <dbReference type="NCBI Taxonomy" id="286661"/>
    <lineage>
        <taxon>Eukaryota</taxon>
        <taxon>Fungi</taxon>
        <taxon>Dikarya</taxon>
        <taxon>Ascomycota</taxon>
        <taxon>Pezizomycotina</taxon>
        <taxon>Dothideomycetes</taxon>
        <taxon>Dothideomycetes incertae sedis</taxon>
        <taxon>Peltaster</taxon>
    </lineage>
</organism>
<protein>
    <recommendedName>
        <fullName evidence="8">Rhodopsin domain-containing protein</fullName>
    </recommendedName>
</protein>
<feature type="domain" description="Rhodopsin" evidence="8">
    <location>
        <begin position="36"/>
        <end position="273"/>
    </location>
</feature>
<sequence>MGHPYVGLGTGPDTQGWGLWVVSVVMVILAGVFVAARMILRLTRDYMGADDWILLASLFSTIILSITEIEAVVNGYGARYVTLSQAQAVIARKWFFGAQVAYKVVLALNKASICVMYFRIFKVSSKAFRTSCYALLAFIILSNSAFVIGTIFQCTPVNAFWDKTFKPTFCFNQTPWWISYAVLQILLDVLLLALPVKEVLKLKLSPIDKLGLILVFSTGLFVTFTSIYRTTTLASSASDPDPTYGPIPATIWTVIEANSGIIAACLPLLRQPFLQVFRCFSRSTTASNRARTHSYEKREVRQHQRGNSILVETVDMEASGMRESQEEMVKKGGDIYVMSDVSVTSTPRRDEPVVTRPRPFD</sequence>
<feature type="transmembrane region" description="Helical" evidence="7">
    <location>
        <begin position="249"/>
        <end position="269"/>
    </location>
</feature>
<feature type="transmembrane region" description="Helical" evidence="7">
    <location>
        <begin position="100"/>
        <end position="120"/>
    </location>
</feature>
<feature type="region of interest" description="Disordered" evidence="6">
    <location>
        <begin position="340"/>
        <end position="361"/>
    </location>
</feature>
<dbReference type="AlphaFoldDB" id="A0A6H0Y5K3"/>
<feature type="transmembrane region" description="Helical" evidence="7">
    <location>
        <begin position="132"/>
        <end position="152"/>
    </location>
</feature>
<accession>A0A6H0Y5K3</accession>
<evidence type="ECO:0000256" key="1">
    <source>
        <dbReference type="ARBA" id="ARBA00004141"/>
    </source>
</evidence>
<dbReference type="InterPro" id="IPR049326">
    <property type="entry name" value="Rhodopsin_dom_fungi"/>
</dbReference>
<evidence type="ECO:0000256" key="2">
    <source>
        <dbReference type="ARBA" id="ARBA00022692"/>
    </source>
</evidence>
<feature type="transmembrane region" description="Helical" evidence="7">
    <location>
        <begin position="210"/>
        <end position="229"/>
    </location>
</feature>
<dbReference type="Pfam" id="PF20684">
    <property type="entry name" value="Fung_rhodopsin"/>
    <property type="match status" value="1"/>
</dbReference>
<keyword evidence="4 7" id="KW-0472">Membrane</keyword>
<comment type="similarity">
    <text evidence="5">Belongs to the SAT4 family.</text>
</comment>
<keyword evidence="10" id="KW-1185">Reference proteome</keyword>
<gene>
    <name evidence="9" type="ORF">AMS68_007626</name>
</gene>
<feature type="transmembrane region" description="Helical" evidence="7">
    <location>
        <begin position="17"/>
        <end position="40"/>
    </location>
</feature>
<proteinExistence type="inferred from homology"/>
<reference evidence="9 10" key="1">
    <citation type="journal article" date="2016" name="Sci. Rep.">
        <title>Peltaster fructicola genome reveals evolution from an invasive phytopathogen to an ectophytic parasite.</title>
        <authorList>
            <person name="Xu C."/>
            <person name="Chen H."/>
            <person name="Gleason M.L."/>
            <person name="Xu J.R."/>
            <person name="Liu H."/>
            <person name="Zhang R."/>
            <person name="Sun G."/>
        </authorList>
    </citation>
    <scope>NUCLEOTIDE SEQUENCE [LARGE SCALE GENOMIC DNA]</scope>
    <source>
        <strain evidence="9 10">LNHT1506</strain>
    </source>
</reference>
<evidence type="ECO:0000313" key="10">
    <source>
        <dbReference type="Proteomes" id="UP000503462"/>
    </source>
</evidence>